<dbReference type="Proteomes" id="UP000176450">
    <property type="component" value="Unassembled WGS sequence"/>
</dbReference>
<proteinExistence type="predicted"/>
<evidence type="ECO:0000256" key="5">
    <source>
        <dbReference type="ARBA" id="ARBA00022692"/>
    </source>
</evidence>
<evidence type="ECO:0000256" key="3">
    <source>
        <dbReference type="ARBA" id="ARBA00022676"/>
    </source>
</evidence>
<dbReference type="PANTHER" id="PTHR33908:SF11">
    <property type="entry name" value="MEMBRANE PROTEIN"/>
    <property type="match status" value="1"/>
</dbReference>
<organism evidence="9 10">
    <name type="scientific">Candidatus Gottesmanbacteria bacterium RIFCSPLOWO2_01_FULL_46_9</name>
    <dbReference type="NCBI Taxonomy" id="1798394"/>
    <lineage>
        <taxon>Bacteria</taxon>
        <taxon>Candidatus Gottesmaniibacteriota</taxon>
    </lineage>
</organism>
<feature type="transmembrane region" description="Helical" evidence="8">
    <location>
        <begin position="271"/>
        <end position="290"/>
    </location>
</feature>
<evidence type="ECO:0008006" key="11">
    <source>
        <dbReference type="Google" id="ProtNLM"/>
    </source>
</evidence>
<feature type="transmembrane region" description="Helical" evidence="8">
    <location>
        <begin position="137"/>
        <end position="165"/>
    </location>
</feature>
<keyword evidence="4" id="KW-0808">Transferase</keyword>
<feature type="transmembrane region" description="Helical" evidence="8">
    <location>
        <begin position="323"/>
        <end position="342"/>
    </location>
</feature>
<feature type="transmembrane region" description="Helical" evidence="8">
    <location>
        <begin position="296"/>
        <end position="316"/>
    </location>
</feature>
<evidence type="ECO:0000256" key="4">
    <source>
        <dbReference type="ARBA" id="ARBA00022679"/>
    </source>
</evidence>
<feature type="transmembrane region" description="Helical" evidence="8">
    <location>
        <begin position="185"/>
        <end position="204"/>
    </location>
</feature>
<dbReference type="AlphaFoldDB" id="A0A1F6B340"/>
<evidence type="ECO:0000313" key="9">
    <source>
        <dbReference type="EMBL" id="OGG31213.1"/>
    </source>
</evidence>
<protein>
    <recommendedName>
        <fullName evidence="11">Glycosyltransferase RgtA/B/C/D-like domain-containing protein</fullName>
    </recommendedName>
</protein>
<keyword evidence="7 8" id="KW-0472">Membrane</keyword>
<sequence>MFNFLLQHTPLVYLTQSLWRDEVFSVLLAQRSPVTFINIALEPPLYYIFLHTWIKIFGNSEIAVRSLSLVGFSLATIVAIIWAAKLFKKHWLSWFLPLFFFLNPMLLYYAFEARAYGWYIFFTVASMYTYMERRWMWYIATTVLGLYTHTYMVIVPALQIIHYLFIHRKMFHFKHAKAMVRDPMIRSATIIGLLFAPWLIKVFMDLSQLKESWYFPVNMKLVQSVLGNIFLGYEGTPSFMWPFTALLSLFLFVASIFSIIPRHTRIRNSFFFLMVFAPLAIIIGISLYKPLFVNRYVIPSTIAEVFLVVFAIQCITNKHIQKILAAVALLFVLGFNIWYPSLHAKLDIRNTMQQINALMGKRDIILADDPVIFFETIYYSDDRSKVFLYNPTGKPFPWYIGDAIVSPSQIVQDLPPYPTRAFIVHIDGSYEIVYSVNISYRPKIAPTLKRNTP</sequence>
<dbReference type="GO" id="GO:0016763">
    <property type="term" value="F:pentosyltransferase activity"/>
    <property type="evidence" value="ECO:0007669"/>
    <property type="project" value="TreeGrafter"/>
</dbReference>
<comment type="caution">
    <text evidence="9">The sequence shown here is derived from an EMBL/GenBank/DDBJ whole genome shotgun (WGS) entry which is preliminary data.</text>
</comment>
<evidence type="ECO:0000256" key="2">
    <source>
        <dbReference type="ARBA" id="ARBA00022475"/>
    </source>
</evidence>
<dbReference type="PANTHER" id="PTHR33908">
    <property type="entry name" value="MANNOSYLTRANSFERASE YKCB-RELATED"/>
    <property type="match status" value="1"/>
</dbReference>
<evidence type="ECO:0000313" key="10">
    <source>
        <dbReference type="Proteomes" id="UP000176450"/>
    </source>
</evidence>
<evidence type="ECO:0000256" key="8">
    <source>
        <dbReference type="SAM" id="Phobius"/>
    </source>
</evidence>
<dbReference type="GO" id="GO:0009103">
    <property type="term" value="P:lipopolysaccharide biosynthetic process"/>
    <property type="evidence" value="ECO:0007669"/>
    <property type="project" value="UniProtKB-ARBA"/>
</dbReference>
<feature type="transmembrane region" description="Helical" evidence="8">
    <location>
        <begin position="66"/>
        <end position="85"/>
    </location>
</feature>
<dbReference type="EMBL" id="MFJX01000022">
    <property type="protein sequence ID" value="OGG31213.1"/>
    <property type="molecule type" value="Genomic_DNA"/>
</dbReference>
<keyword evidence="2" id="KW-1003">Cell membrane</keyword>
<evidence type="ECO:0000256" key="6">
    <source>
        <dbReference type="ARBA" id="ARBA00022989"/>
    </source>
</evidence>
<name>A0A1F6B340_9BACT</name>
<keyword evidence="5 8" id="KW-0812">Transmembrane</keyword>
<feature type="transmembrane region" description="Helical" evidence="8">
    <location>
        <begin position="239"/>
        <end position="259"/>
    </location>
</feature>
<accession>A0A1F6B340</accession>
<dbReference type="InterPro" id="IPR050297">
    <property type="entry name" value="LipidA_mod_glycosyltrf_83"/>
</dbReference>
<gene>
    <name evidence="9" type="ORF">A3A63_02570</name>
</gene>
<keyword evidence="3" id="KW-0328">Glycosyltransferase</keyword>
<dbReference type="GO" id="GO:0005886">
    <property type="term" value="C:plasma membrane"/>
    <property type="evidence" value="ECO:0007669"/>
    <property type="project" value="UniProtKB-SubCell"/>
</dbReference>
<evidence type="ECO:0000256" key="7">
    <source>
        <dbReference type="ARBA" id="ARBA00023136"/>
    </source>
</evidence>
<reference evidence="9 10" key="1">
    <citation type="journal article" date="2016" name="Nat. Commun.">
        <title>Thousands of microbial genomes shed light on interconnected biogeochemical processes in an aquifer system.</title>
        <authorList>
            <person name="Anantharaman K."/>
            <person name="Brown C.T."/>
            <person name="Hug L.A."/>
            <person name="Sharon I."/>
            <person name="Castelle C.J."/>
            <person name="Probst A.J."/>
            <person name="Thomas B.C."/>
            <person name="Singh A."/>
            <person name="Wilkins M.J."/>
            <person name="Karaoz U."/>
            <person name="Brodie E.L."/>
            <person name="Williams K.H."/>
            <person name="Hubbard S.S."/>
            <person name="Banfield J.F."/>
        </authorList>
    </citation>
    <scope>NUCLEOTIDE SEQUENCE [LARGE SCALE GENOMIC DNA]</scope>
</reference>
<keyword evidence="6 8" id="KW-1133">Transmembrane helix</keyword>
<evidence type="ECO:0000256" key="1">
    <source>
        <dbReference type="ARBA" id="ARBA00004651"/>
    </source>
</evidence>
<feature type="transmembrane region" description="Helical" evidence="8">
    <location>
        <begin position="91"/>
        <end position="109"/>
    </location>
</feature>
<comment type="subcellular location">
    <subcellularLocation>
        <location evidence="1">Cell membrane</location>
        <topology evidence="1">Multi-pass membrane protein</topology>
    </subcellularLocation>
</comment>